<name>A0AAP0IAV8_9MAGN</name>
<dbReference type="Proteomes" id="UP001419268">
    <property type="component" value="Unassembled WGS sequence"/>
</dbReference>
<dbReference type="EMBL" id="JBBNAG010000008">
    <property type="protein sequence ID" value="KAK9111738.1"/>
    <property type="molecule type" value="Genomic_DNA"/>
</dbReference>
<proteinExistence type="predicted"/>
<accession>A0AAP0IAV8</accession>
<gene>
    <name evidence="1" type="ORF">Scep_019257</name>
</gene>
<evidence type="ECO:0000313" key="1">
    <source>
        <dbReference type="EMBL" id="KAK9111738.1"/>
    </source>
</evidence>
<reference evidence="1 2" key="1">
    <citation type="submission" date="2024-01" db="EMBL/GenBank/DDBJ databases">
        <title>Genome assemblies of Stephania.</title>
        <authorList>
            <person name="Yang L."/>
        </authorList>
    </citation>
    <scope>NUCLEOTIDE SEQUENCE [LARGE SCALE GENOMIC DNA]</scope>
    <source>
        <strain evidence="1">JXDWG</strain>
        <tissue evidence="1">Leaf</tissue>
    </source>
</reference>
<evidence type="ECO:0000313" key="2">
    <source>
        <dbReference type="Proteomes" id="UP001419268"/>
    </source>
</evidence>
<keyword evidence="2" id="KW-1185">Reference proteome</keyword>
<protein>
    <submittedName>
        <fullName evidence="1">Uncharacterized protein</fullName>
    </submittedName>
</protein>
<organism evidence="1 2">
    <name type="scientific">Stephania cephalantha</name>
    <dbReference type="NCBI Taxonomy" id="152367"/>
    <lineage>
        <taxon>Eukaryota</taxon>
        <taxon>Viridiplantae</taxon>
        <taxon>Streptophyta</taxon>
        <taxon>Embryophyta</taxon>
        <taxon>Tracheophyta</taxon>
        <taxon>Spermatophyta</taxon>
        <taxon>Magnoliopsida</taxon>
        <taxon>Ranunculales</taxon>
        <taxon>Menispermaceae</taxon>
        <taxon>Menispermoideae</taxon>
        <taxon>Cissampelideae</taxon>
        <taxon>Stephania</taxon>
    </lineage>
</organism>
<comment type="caution">
    <text evidence="1">The sequence shown here is derived from an EMBL/GenBank/DDBJ whole genome shotgun (WGS) entry which is preliminary data.</text>
</comment>
<sequence>MTLSSRSRSDVKWEMDDYNYRGHISSVMKDSLFDFYHDIPSVKELWEKLKAR</sequence>
<dbReference type="AlphaFoldDB" id="A0AAP0IAV8"/>